<dbReference type="PANTHER" id="PTHR43163">
    <property type="entry name" value="DIPEPTIDE TRANSPORT SYSTEM PERMEASE PROTEIN DPPB-RELATED"/>
    <property type="match status" value="1"/>
</dbReference>
<dbReference type="CDD" id="cd06261">
    <property type="entry name" value="TM_PBP2"/>
    <property type="match status" value="1"/>
</dbReference>
<comment type="subcellular location">
    <subcellularLocation>
        <location evidence="1 7">Cell membrane</location>
        <topology evidence="1 7">Multi-pass membrane protein</topology>
    </subcellularLocation>
</comment>
<gene>
    <name evidence="9" type="ORF">AVDCRST_MAG46-1331</name>
</gene>
<comment type="similarity">
    <text evidence="7">Belongs to the binding-protein-dependent transport system permease family.</text>
</comment>
<evidence type="ECO:0000256" key="7">
    <source>
        <dbReference type="RuleBase" id="RU363032"/>
    </source>
</evidence>
<accession>A0A6J4LCY2</accession>
<proteinExistence type="inferred from homology"/>
<name>A0A6J4LCY2_9ACTN</name>
<feature type="transmembrane region" description="Helical" evidence="7">
    <location>
        <begin position="136"/>
        <end position="159"/>
    </location>
</feature>
<dbReference type="InterPro" id="IPR000515">
    <property type="entry name" value="MetI-like"/>
</dbReference>
<feature type="transmembrane region" description="Helical" evidence="7">
    <location>
        <begin position="282"/>
        <end position="308"/>
    </location>
</feature>
<dbReference type="EMBL" id="CADCUD010000086">
    <property type="protein sequence ID" value="CAA9329357.1"/>
    <property type="molecule type" value="Genomic_DNA"/>
</dbReference>
<dbReference type="AlphaFoldDB" id="A0A6J4LCY2"/>
<evidence type="ECO:0000256" key="6">
    <source>
        <dbReference type="ARBA" id="ARBA00023136"/>
    </source>
</evidence>
<feature type="transmembrane region" description="Helical" evidence="7">
    <location>
        <begin position="240"/>
        <end position="262"/>
    </location>
</feature>
<feature type="transmembrane region" description="Helical" evidence="7">
    <location>
        <begin position="179"/>
        <end position="198"/>
    </location>
</feature>
<feature type="domain" description="ABC transmembrane type-1" evidence="8">
    <location>
        <begin position="100"/>
        <end position="301"/>
    </location>
</feature>
<organism evidence="9">
    <name type="scientific">uncultured Nocardioidaceae bacterium</name>
    <dbReference type="NCBI Taxonomy" id="253824"/>
    <lineage>
        <taxon>Bacteria</taxon>
        <taxon>Bacillati</taxon>
        <taxon>Actinomycetota</taxon>
        <taxon>Actinomycetes</taxon>
        <taxon>Propionibacteriales</taxon>
        <taxon>Nocardioidaceae</taxon>
        <taxon>environmental samples</taxon>
    </lineage>
</organism>
<dbReference type="PROSITE" id="PS50928">
    <property type="entry name" value="ABC_TM1"/>
    <property type="match status" value="1"/>
</dbReference>
<reference evidence="9" key="1">
    <citation type="submission" date="2020-02" db="EMBL/GenBank/DDBJ databases">
        <authorList>
            <person name="Meier V. D."/>
        </authorList>
    </citation>
    <scope>NUCLEOTIDE SEQUENCE</scope>
    <source>
        <strain evidence="9">AVDCRST_MAG46</strain>
    </source>
</reference>
<dbReference type="InterPro" id="IPR035906">
    <property type="entry name" value="MetI-like_sf"/>
</dbReference>
<sequence length="320" mass="33884">MTFRTARFVGGRVTGMVVTLLLTSFVIFASLYAAPGKPESFLLQGRSATPQTLAAIRDQYHLDQPFVDQFRLWFAGVVQGDFGRSIQFRQDVGGLIASRLPTTLLLVVLATGLMLVLGLLLGTLSALRPGAVDKTVLFGSTLAVATPTFLLAMVLIGAFGVQLGWFPTFGNGEGLADRLHHLTLPSLALAAPLIGLVARVTRASMLSELAREHVDVARARGIPERLVVWRHALKGALPSVLTLSGTIVAGLFVGSAVIETAFGLSGVGQLLVQSVSTKDFPVVQAICLLLVAAFVLTNVLVDVLLPLIDPRISVRSGRGA</sequence>
<evidence type="ECO:0000256" key="4">
    <source>
        <dbReference type="ARBA" id="ARBA00022692"/>
    </source>
</evidence>
<dbReference type="GO" id="GO:0055085">
    <property type="term" value="P:transmembrane transport"/>
    <property type="evidence" value="ECO:0007669"/>
    <property type="project" value="InterPro"/>
</dbReference>
<dbReference type="Gene3D" id="1.10.3720.10">
    <property type="entry name" value="MetI-like"/>
    <property type="match status" value="1"/>
</dbReference>
<keyword evidence="2 7" id="KW-0813">Transport</keyword>
<evidence type="ECO:0000313" key="9">
    <source>
        <dbReference type="EMBL" id="CAA9329357.1"/>
    </source>
</evidence>
<dbReference type="SUPFAM" id="SSF161098">
    <property type="entry name" value="MetI-like"/>
    <property type="match status" value="1"/>
</dbReference>
<keyword evidence="3" id="KW-1003">Cell membrane</keyword>
<evidence type="ECO:0000256" key="1">
    <source>
        <dbReference type="ARBA" id="ARBA00004651"/>
    </source>
</evidence>
<evidence type="ECO:0000256" key="5">
    <source>
        <dbReference type="ARBA" id="ARBA00022989"/>
    </source>
</evidence>
<evidence type="ECO:0000256" key="2">
    <source>
        <dbReference type="ARBA" id="ARBA00022448"/>
    </source>
</evidence>
<dbReference type="Pfam" id="PF19300">
    <property type="entry name" value="BPD_transp_1_N"/>
    <property type="match status" value="1"/>
</dbReference>
<evidence type="ECO:0000256" key="3">
    <source>
        <dbReference type="ARBA" id="ARBA00022475"/>
    </source>
</evidence>
<dbReference type="Pfam" id="PF00528">
    <property type="entry name" value="BPD_transp_1"/>
    <property type="match status" value="1"/>
</dbReference>
<dbReference type="GO" id="GO:0005886">
    <property type="term" value="C:plasma membrane"/>
    <property type="evidence" value="ECO:0007669"/>
    <property type="project" value="UniProtKB-SubCell"/>
</dbReference>
<evidence type="ECO:0000259" key="8">
    <source>
        <dbReference type="PROSITE" id="PS50928"/>
    </source>
</evidence>
<keyword evidence="5 7" id="KW-1133">Transmembrane helix</keyword>
<keyword evidence="4 7" id="KW-0812">Transmembrane</keyword>
<keyword evidence="6 7" id="KW-0472">Membrane</keyword>
<feature type="transmembrane region" description="Helical" evidence="7">
    <location>
        <begin position="104"/>
        <end position="124"/>
    </location>
</feature>
<protein>
    <submittedName>
        <fullName evidence="9">Dipeptide transport system permease protein DppB</fullName>
    </submittedName>
</protein>
<dbReference type="PANTHER" id="PTHR43163:SF3">
    <property type="entry name" value="PEPTIDE ABC TRANSPORTER PERMEASE PROTEIN"/>
    <property type="match status" value="1"/>
</dbReference>
<dbReference type="InterPro" id="IPR045621">
    <property type="entry name" value="BPD_transp_1_N"/>
</dbReference>